<dbReference type="RefSeq" id="WP_044393683.1">
    <property type="nucleotide sequence ID" value="NZ_JXIQ01000085.1"/>
</dbReference>
<proteinExistence type="predicted"/>
<feature type="domain" description="General stress protein 17M-like" evidence="1">
    <location>
        <begin position="3"/>
        <end position="98"/>
    </location>
</feature>
<dbReference type="AlphaFoldDB" id="A0A0D6Z9K6"/>
<accession>A0A0D6Z9K6</accession>
<dbReference type="PATRIC" id="fig|285983.3.peg.721"/>
<evidence type="ECO:0000313" key="3">
    <source>
        <dbReference type="Proteomes" id="UP000032512"/>
    </source>
</evidence>
<dbReference type="EMBL" id="JXIQ01000085">
    <property type="protein sequence ID" value="KIY22035.1"/>
    <property type="molecule type" value="Genomic_DNA"/>
</dbReference>
<name>A0A0D6Z9K6_9BACI</name>
<dbReference type="Pfam" id="PF11181">
    <property type="entry name" value="YflT"/>
    <property type="match status" value="1"/>
</dbReference>
<sequence length="109" mass="12190">MVKIEVVENGVQATEKISSLEAAGFGKENIYIFAHEENRSEHLTEATETGDLGFKEQGFFDSIGNMFKSRGDELRSKFESLGLTKQEAEQYEVELDKGRLVLVANNEGK</sequence>
<protein>
    <submittedName>
        <fullName evidence="2">General stress protein</fullName>
    </submittedName>
</protein>
<evidence type="ECO:0000259" key="1">
    <source>
        <dbReference type="Pfam" id="PF11181"/>
    </source>
</evidence>
<dbReference type="OrthoDB" id="2353304at2"/>
<gene>
    <name evidence="2" type="ORF">UB32_10785</name>
</gene>
<organism evidence="2 3">
    <name type="scientific">Mesobacillus subterraneus</name>
    <dbReference type="NCBI Taxonomy" id="285983"/>
    <lineage>
        <taxon>Bacteria</taxon>
        <taxon>Bacillati</taxon>
        <taxon>Bacillota</taxon>
        <taxon>Bacilli</taxon>
        <taxon>Bacillales</taxon>
        <taxon>Bacillaceae</taxon>
        <taxon>Mesobacillus</taxon>
    </lineage>
</organism>
<keyword evidence="3" id="KW-1185">Reference proteome</keyword>
<dbReference type="InterPro" id="IPR025889">
    <property type="entry name" value="GSP17M-like_dom"/>
</dbReference>
<evidence type="ECO:0000313" key="2">
    <source>
        <dbReference type="EMBL" id="KIY22035.1"/>
    </source>
</evidence>
<reference evidence="2 3" key="1">
    <citation type="submission" date="2015-01" db="EMBL/GenBank/DDBJ databases">
        <title>Draft genome sequences of the supercritical CO2 tolerant bacteria Bacillus subterraneus MITOT1 and Bacillus cereus MIT0214.</title>
        <authorList>
            <person name="Peet K.C."/>
            <person name="Thompson J.R."/>
        </authorList>
    </citation>
    <scope>NUCLEOTIDE SEQUENCE [LARGE SCALE GENOMIC DNA]</scope>
    <source>
        <strain evidence="2 3">MITOT1</strain>
    </source>
</reference>
<comment type="caution">
    <text evidence="2">The sequence shown here is derived from an EMBL/GenBank/DDBJ whole genome shotgun (WGS) entry which is preliminary data.</text>
</comment>
<dbReference type="Proteomes" id="UP000032512">
    <property type="component" value="Unassembled WGS sequence"/>
</dbReference>